<proteinExistence type="predicted"/>
<feature type="domain" description="Rieske" evidence="7">
    <location>
        <begin position="48"/>
        <end position="142"/>
    </location>
</feature>
<dbReference type="PROSITE" id="PS51296">
    <property type="entry name" value="RIESKE"/>
    <property type="match status" value="1"/>
</dbReference>
<gene>
    <name evidence="8" type="ORF">METZ01_LOCUS85237</name>
</gene>
<evidence type="ECO:0000256" key="3">
    <source>
        <dbReference type="ARBA" id="ARBA00022723"/>
    </source>
</evidence>
<dbReference type="SUPFAM" id="SSF55961">
    <property type="entry name" value="Bet v1-like"/>
    <property type="match status" value="1"/>
</dbReference>
<organism evidence="8">
    <name type="scientific">marine metagenome</name>
    <dbReference type="NCBI Taxonomy" id="408172"/>
    <lineage>
        <taxon>unclassified sequences</taxon>
        <taxon>metagenomes</taxon>
        <taxon>ecological metagenomes</taxon>
    </lineage>
</organism>
<evidence type="ECO:0000256" key="5">
    <source>
        <dbReference type="ARBA" id="ARBA00023004"/>
    </source>
</evidence>
<dbReference type="PANTHER" id="PTHR43756">
    <property type="entry name" value="CHOLINE MONOOXYGENASE, CHLOROPLASTIC"/>
    <property type="match status" value="1"/>
</dbReference>
<dbReference type="Pfam" id="PF00848">
    <property type="entry name" value="Ring_hydroxyl_A"/>
    <property type="match status" value="1"/>
</dbReference>
<keyword evidence="6" id="KW-0411">Iron-sulfur</keyword>
<keyword evidence="4" id="KW-0560">Oxidoreductase</keyword>
<dbReference type="PRINTS" id="PR00090">
    <property type="entry name" value="RNGDIOXGNASE"/>
</dbReference>
<dbReference type="InterPro" id="IPR015879">
    <property type="entry name" value="Ring_hydroxy_dOase_asu_C_dom"/>
</dbReference>
<dbReference type="Pfam" id="PF00355">
    <property type="entry name" value="Rieske"/>
    <property type="match status" value="1"/>
</dbReference>
<protein>
    <recommendedName>
        <fullName evidence="7">Rieske domain-containing protein</fullName>
    </recommendedName>
</protein>
<dbReference type="GO" id="GO:0005506">
    <property type="term" value="F:iron ion binding"/>
    <property type="evidence" value="ECO:0007669"/>
    <property type="project" value="InterPro"/>
</dbReference>
<reference evidence="8" key="1">
    <citation type="submission" date="2018-05" db="EMBL/GenBank/DDBJ databases">
        <authorList>
            <person name="Lanie J.A."/>
            <person name="Ng W.-L."/>
            <person name="Kazmierczak K.M."/>
            <person name="Andrzejewski T.M."/>
            <person name="Davidsen T.M."/>
            <person name="Wayne K.J."/>
            <person name="Tettelin H."/>
            <person name="Glass J.I."/>
            <person name="Rusch D."/>
            <person name="Podicherti R."/>
            <person name="Tsui H.-C.T."/>
            <person name="Winkler M.E."/>
        </authorList>
    </citation>
    <scope>NUCLEOTIDE SEQUENCE</scope>
</reference>
<dbReference type="GO" id="GO:0051537">
    <property type="term" value="F:2 iron, 2 sulfur cluster binding"/>
    <property type="evidence" value="ECO:0007669"/>
    <property type="project" value="UniProtKB-KW"/>
</dbReference>
<keyword evidence="2" id="KW-0001">2Fe-2S</keyword>
<dbReference type="PANTHER" id="PTHR43756:SF5">
    <property type="entry name" value="CHOLINE MONOOXYGENASE, CHLOROPLASTIC"/>
    <property type="match status" value="1"/>
</dbReference>
<name>A0A381UZJ4_9ZZZZ</name>
<evidence type="ECO:0000256" key="4">
    <source>
        <dbReference type="ARBA" id="ARBA00023002"/>
    </source>
</evidence>
<dbReference type="InterPro" id="IPR036922">
    <property type="entry name" value="Rieske_2Fe-2S_sf"/>
</dbReference>
<evidence type="ECO:0000256" key="1">
    <source>
        <dbReference type="ARBA" id="ARBA00001962"/>
    </source>
</evidence>
<dbReference type="AlphaFoldDB" id="A0A381UZJ4"/>
<dbReference type="CDD" id="cd03469">
    <property type="entry name" value="Rieske_RO_Alpha_N"/>
    <property type="match status" value="1"/>
</dbReference>
<evidence type="ECO:0000259" key="7">
    <source>
        <dbReference type="PROSITE" id="PS51296"/>
    </source>
</evidence>
<keyword evidence="5" id="KW-0408">Iron</keyword>
<sequence>MSIIMFSKNFKTLNLFNKRFFTSTLNPEYYKSKKVFNLEKQKIFNRNWIPIGYTSELNNNTILAKKFGNVEIFITKSKDGEIKTFYNTCRHRASRLIRNDCNKKTIICPYHLWKYSLDGKLLATPRFNCQNFNKEENGLYEIKTSAFRNIICINFDNNCGDIYEHFGNVTDDIKNYPLEDCKIVRYKQYEINANWKTLQDNFLEYYHLPSIHPILVKSSGMNQHSYTSRGKNGKYIGYKTDPITNCDAPIEPKYMDIFPNLTDYEKQIAHFHTLFPNMFYFLLPNHFFCVIIEPISETKTIEHASLHVHNNQNENNEQIELIWKYWDRVNQEDIDICEEVQKGMYCQHYKTGVYVPQYEKNVEVFHDMINTSLES</sequence>
<dbReference type="Gene3D" id="2.102.10.10">
    <property type="entry name" value="Rieske [2Fe-2S] iron-sulphur domain"/>
    <property type="match status" value="1"/>
</dbReference>
<dbReference type="SUPFAM" id="SSF50022">
    <property type="entry name" value="ISP domain"/>
    <property type="match status" value="1"/>
</dbReference>
<evidence type="ECO:0000313" key="8">
    <source>
        <dbReference type="EMBL" id="SVA32383.1"/>
    </source>
</evidence>
<dbReference type="EMBL" id="UINC01007270">
    <property type="protein sequence ID" value="SVA32383.1"/>
    <property type="molecule type" value="Genomic_DNA"/>
</dbReference>
<dbReference type="GO" id="GO:0016491">
    <property type="term" value="F:oxidoreductase activity"/>
    <property type="evidence" value="ECO:0007669"/>
    <property type="project" value="UniProtKB-KW"/>
</dbReference>
<accession>A0A381UZJ4</accession>
<dbReference type="InterPro" id="IPR017941">
    <property type="entry name" value="Rieske_2Fe-2S"/>
</dbReference>
<keyword evidence="3" id="KW-0479">Metal-binding</keyword>
<comment type="cofactor">
    <cofactor evidence="1">
        <name>Fe cation</name>
        <dbReference type="ChEBI" id="CHEBI:24875"/>
    </cofactor>
</comment>
<evidence type="ECO:0000256" key="2">
    <source>
        <dbReference type="ARBA" id="ARBA00022714"/>
    </source>
</evidence>
<dbReference type="InterPro" id="IPR001663">
    <property type="entry name" value="Rng_hydr_dOase-A"/>
</dbReference>
<dbReference type="Gene3D" id="3.90.380.10">
    <property type="entry name" value="Naphthalene 1,2-dioxygenase Alpha Subunit, Chain A, domain 1"/>
    <property type="match status" value="2"/>
</dbReference>
<evidence type="ECO:0000256" key="6">
    <source>
        <dbReference type="ARBA" id="ARBA00023014"/>
    </source>
</evidence>
<dbReference type="CDD" id="cd00680">
    <property type="entry name" value="RHO_alpha_C"/>
    <property type="match status" value="1"/>
</dbReference>